<evidence type="ECO:0000313" key="2">
    <source>
        <dbReference type="EMBL" id="MCW3787086.1"/>
    </source>
</evidence>
<accession>A0AAE3M530</accession>
<reference evidence="2" key="1">
    <citation type="submission" date="2022-10" db="EMBL/GenBank/DDBJ databases">
        <authorList>
            <person name="Yu W.X."/>
        </authorList>
    </citation>
    <scope>NUCLEOTIDE SEQUENCE</scope>
    <source>
        <strain evidence="2">AAT</strain>
    </source>
</reference>
<keyword evidence="1" id="KW-1133">Transmembrane helix</keyword>
<dbReference type="AlphaFoldDB" id="A0AAE3M530"/>
<comment type="caution">
    <text evidence="2">The sequence shown here is derived from an EMBL/GenBank/DDBJ whole genome shotgun (WGS) entry which is preliminary data.</text>
</comment>
<sequence length="120" mass="13192">MEYTKATAIDYFFSKIDAKEMEFSSVRKTLERDGFGKDDINTIVRQVDKQLIKAEELRASYALGKNLFYGGLFLAVAGALLTIGTYTGIINIGNRFLIAYGPIAAGLITALTGKAKMNRL</sequence>
<organism evidence="2 3">
    <name type="scientific">Plebeiibacterium sediminum</name>
    <dbReference type="NCBI Taxonomy" id="2992112"/>
    <lineage>
        <taxon>Bacteria</taxon>
        <taxon>Pseudomonadati</taxon>
        <taxon>Bacteroidota</taxon>
        <taxon>Bacteroidia</taxon>
        <taxon>Marinilabiliales</taxon>
        <taxon>Marinilabiliaceae</taxon>
        <taxon>Plebeiibacterium</taxon>
    </lineage>
</organism>
<proteinExistence type="predicted"/>
<protein>
    <submittedName>
        <fullName evidence="2">Uncharacterized protein</fullName>
    </submittedName>
</protein>
<feature type="transmembrane region" description="Helical" evidence="1">
    <location>
        <begin position="67"/>
        <end position="90"/>
    </location>
</feature>
<dbReference type="Proteomes" id="UP001209229">
    <property type="component" value="Unassembled WGS sequence"/>
</dbReference>
<dbReference type="EMBL" id="JAPDPJ010000024">
    <property type="protein sequence ID" value="MCW3787086.1"/>
    <property type="molecule type" value="Genomic_DNA"/>
</dbReference>
<keyword evidence="3" id="KW-1185">Reference proteome</keyword>
<evidence type="ECO:0000313" key="3">
    <source>
        <dbReference type="Proteomes" id="UP001209229"/>
    </source>
</evidence>
<keyword evidence="1" id="KW-0472">Membrane</keyword>
<gene>
    <name evidence="2" type="ORF">OM075_11440</name>
</gene>
<feature type="transmembrane region" description="Helical" evidence="1">
    <location>
        <begin position="96"/>
        <end position="113"/>
    </location>
</feature>
<dbReference type="RefSeq" id="WP_301190651.1">
    <property type="nucleotide sequence ID" value="NZ_JAPDPJ010000024.1"/>
</dbReference>
<name>A0AAE3M530_9BACT</name>
<evidence type="ECO:0000256" key="1">
    <source>
        <dbReference type="SAM" id="Phobius"/>
    </source>
</evidence>
<keyword evidence="1" id="KW-0812">Transmembrane</keyword>